<accession>A0A3P7S084</accession>
<dbReference type="InterPro" id="IPR005064">
    <property type="entry name" value="BUG"/>
</dbReference>
<evidence type="ECO:0000313" key="3">
    <source>
        <dbReference type="EMBL" id="VDN48152.1"/>
    </source>
</evidence>
<keyword evidence="4" id="KW-1185">Reference proteome</keyword>
<dbReference type="PANTHER" id="PTHR42928">
    <property type="entry name" value="TRICARBOXYLATE-BINDING PROTEIN"/>
    <property type="match status" value="1"/>
</dbReference>
<keyword evidence="2" id="KW-0732">Signal</keyword>
<sequence>MKKVLVLLMVVLLVATSLAGCKKEEATTFDGKNVRVVIGSTSTTGDSYMIADMAMRYLSKALNANTKVDAVGAGPAFETLAKADPDGNTIMMFHDMTYLGISFGAFDEQYGLENMVIGPRIGLNPGGCFAASADAPYDDMKEMADYLAANPDEIVRAAVEAGGVSHIGFISYYEWVVEAYGQDVADRIVVVVGGSTAEKSQMLWDGNTDIIFADYSSLLQYTEEGVEDQLKMKFVALLDKIDGTDIPTFADLGVTLNGEPFAFSKEFVIYLPKETPQAFVDELDKAALEISKDQAFIDDMAKQKYKVAYLPSADAKTHTMAKRDSLDALIKAAPSLDVLTVQ</sequence>
<name>A0A3P7S084_9FIRM</name>
<dbReference type="Gene3D" id="3.40.190.10">
    <property type="entry name" value="Periplasmic binding protein-like II"/>
    <property type="match status" value="1"/>
</dbReference>
<proteinExistence type="inferred from homology"/>
<dbReference type="AlphaFoldDB" id="A0A3P7S084"/>
<dbReference type="PROSITE" id="PS51257">
    <property type="entry name" value="PROKAR_LIPOPROTEIN"/>
    <property type="match status" value="1"/>
</dbReference>
<dbReference type="Gene3D" id="3.40.190.150">
    <property type="entry name" value="Bordetella uptake gene, domain 1"/>
    <property type="match status" value="1"/>
</dbReference>
<dbReference type="InterPro" id="IPR042100">
    <property type="entry name" value="Bug_dom1"/>
</dbReference>
<organism evidence="3 4">
    <name type="scientific">Petrocella atlantisensis</name>
    <dbReference type="NCBI Taxonomy" id="2173034"/>
    <lineage>
        <taxon>Bacteria</taxon>
        <taxon>Bacillati</taxon>
        <taxon>Bacillota</taxon>
        <taxon>Clostridia</taxon>
        <taxon>Lachnospirales</taxon>
        <taxon>Vallitaleaceae</taxon>
        <taxon>Petrocella</taxon>
    </lineage>
</organism>
<dbReference type="Proteomes" id="UP000279029">
    <property type="component" value="Chromosome"/>
</dbReference>
<dbReference type="EMBL" id="LR130778">
    <property type="protein sequence ID" value="VDN48152.1"/>
    <property type="molecule type" value="Genomic_DNA"/>
</dbReference>
<comment type="similarity">
    <text evidence="1">Belongs to the UPF0065 (bug) family.</text>
</comment>
<dbReference type="PANTHER" id="PTHR42928:SF5">
    <property type="entry name" value="BLR1237 PROTEIN"/>
    <property type="match status" value="1"/>
</dbReference>
<dbReference type="OrthoDB" id="2807033at2"/>
<feature type="chain" id="PRO_5038400060" description="ABC transporter substrate-binding protein" evidence="2">
    <location>
        <begin position="20"/>
        <end position="342"/>
    </location>
</feature>
<evidence type="ECO:0008006" key="5">
    <source>
        <dbReference type="Google" id="ProtNLM"/>
    </source>
</evidence>
<evidence type="ECO:0000256" key="2">
    <source>
        <dbReference type="SAM" id="SignalP"/>
    </source>
</evidence>
<dbReference type="Pfam" id="PF03401">
    <property type="entry name" value="TctC"/>
    <property type="match status" value="1"/>
</dbReference>
<gene>
    <name evidence="3" type="ORF">PATL70BA_2260</name>
</gene>
<dbReference type="RefSeq" id="WP_125137333.1">
    <property type="nucleotide sequence ID" value="NZ_LR130778.1"/>
</dbReference>
<dbReference type="KEGG" id="cbar:PATL70BA_2260"/>
<reference evidence="3 4" key="1">
    <citation type="submission" date="2018-09" db="EMBL/GenBank/DDBJ databases">
        <authorList>
            <person name="Postec A."/>
        </authorList>
    </citation>
    <scope>NUCLEOTIDE SEQUENCE [LARGE SCALE GENOMIC DNA]</scope>
    <source>
        <strain evidence="3">70B-A</strain>
    </source>
</reference>
<feature type="signal peptide" evidence="2">
    <location>
        <begin position="1"/>
        <end position="19"/>
    </location>
</feature>
<evidence type="ECO:0000256" key="1">
    <source>
        <dbReference type="ARBA" id="ARBA00006987"/>
    </source>
</evidence>
<protein>
    <recommendedName>
        <fullName evidence="5">ABC transporter substrate-binding protein</fullName>
    </recommendedName>
</protein>
<evidence type="ECO:0000313" key="4">
    <source>
        <dbReference type="Proteomes" id="UP000279029"/>
    </source>
</evidence>